<dbReference type="eggNOG" id="ENOG502SRAZ">
    <property type="taxonomic scope" value="Eukaryota"/>
</dbReference>
<reference evidence="3" key="1">
    <citation type="submission" date="2010-05" db="EMBL/GenBank/DDBJ databases">
        <title>The Genome Sequence of Magnaporthe poae strain ATCC 64411.</title>
        <authorList>
            <consortium name="The Broad Institute Genome Sequencing Platform"/>
            <consortium name="Broad Institute Genome Sequencing Center for Infectious Disease"/>
            <person name="Ma L.-J."/>
            <person name="Dead R."/>
            <person name="Young S."/>
            <person name="Zeng Q."/>
            <person name="Koehrsen M."/>
            <person name="Alvarado L."/>
            <person name="Berlin A."/>
            <person name="Chapman S.B."/>
            <person name="Chen Z."/>
            <person name="Freedman E."/>
            <person name="Gellesch M."/>
            <person name="Goldberg J."/>
            <person name="Griggs A."/>
            <person name="Gujja S."/>
            <person name="Heilman E.R."/>
            <person name="Heiman D."/>
            <person name="Hepburn T."/>
            <person name="Howarth C."/>
            <person name="Jen D."/>
            <person name="Larson L."/>
            <person name="Mehta T."/>
            <person name="Neiman D."/>
            <person name="Pearson M."/>
            <person name="Roberts A."/>
            <person name="Saif S."/>
            <person name="Shea T."/>
            <person name="Shenoy N."/>
            <person name="Sisk P."/>
            <person name="Stolte C."/>
            <person name="Sykes S."/>
            <person name="Walk T."/>
            <person name="White J."/>
            <person name="Yandava C."/>
            <person name="Haas B."/>
            <person name="Nusbaum C."/>
            <person name="Birren B."/>
        </authorList>
    </citation>
    <scope>NUCLEOTIDE SEQUENCE</scope>
    <source>
        <strain evidence="3">ATCC 64411</strain>
    </source>
</reference>
<sequence>MNSKNLFRTVVGFLLFGHALGQYPEMVPGEYTDQETGIHFLTWSPYTGEGGIGTYTFGIALPEDALETDSKEYIGFLQCSKASPDESGWCGVAHAGHMVDDLLLVAWPHDGEVLTSFRYASGYYMPAPYSGNSTVIQIRSAVNDTNYEVIFRCRDCLWWQEEGYEPGFLSTSNPDQYATLGYAQSKIAPQPGGCPDKIGFTFHDNGFAQYFAEYAGAVSPKYKEWAALATKTVTGTCS</sequence>
<dbReference type="STRING" id="644358.A0A0C4DXA9"/>
<dbReference type="SUPFAM" id="SSF49344">
    <property type="entry name" value="CBD9-like"/>
    <property type="match status" value="1"/>
</dbReference>
<dbReference type="EnsemblFungi" id="MAPG_04650T0">
    <property type="protein sequence ID" value="MAPG_04650T0"/>
    <property type="gene ID" value="MAPG_04650"/>
</dbReference>
<reference evidence="4" key="5">
    <citation type="submission" date="2015-06" db="UniProtKB">
        <authorList>
            <consortium name="EnsemblFungi"/>
        </authorList>
    </citation>
    <scope>IDENTIFICATION</scope>
    <source>
        <strain evidence="4">ATCC 64411</strain>
    </source>
</reference>
<dbReference type="EMBL" id="GL876968">
    <property type="protein sequence ID" value="KLU85628.1"/>
    <property type="molecule type" value="Genomic_DNA"/>
</dbReference>
<reference evidence="4" key="4">
    <citation type="journal article" date="2015" name="G3 (Bethesda)">
        <title>Genome sequences of three phytopathogenic species of the Magnaporthaceae family of fungi.</title>
        <authorList>
            <person name="Okagaki L.H."/>
            <person name="Nunes C.C."/>
            <person name="Sailsbery J."/>
            <person name="Clay B."/>
            <person name="Brown D."/>
            <person name="John T."/>
            <person name="Oh Y."/>
            <person name="Young N."/>
            <person name="Fitzgerald M."/>
            <person name="Haas B.J."/>
            <person name="Zeng Q."/>
            <person name="Young S."/>
            <person name="Adiconis X."/>
            <person name="Fan L."/>
            <person name="Levin J.Z."/>
            <person name="Mitchell T.K."/>
            <person name="Okubara P.A."/>
            <person name="Farman M.L."/>
            <person name="Kohn L.M."/>
            <person name="Birren B."/>
            <person name="Ma L.-J."/>
            <person name="Dean R.A."/>
        </authorList>
    </citation>
    <scope>NUCLEOTIDE SEQUENCE</scope>
    <source>
        <strain evidence="4">ATCC 64411 / 73-15</strain>
    </source>
</reference>
<evidence type="ECO:0000259" key="2">
    <source>
        <dbReference type="Pfam" id="PF16010"/>
    </source>
</evidence>
<protein>
    <recommendedName>
        <fullName evidence="2">Cellobiose dehydrogenase-like cytochrome domain-containing protein</fullName>
    </recommendedName>
</protein>
<dbReference type="Gene3D" id="2.60.40.1210">
    <property type="entry name" value="Cellobiose dehydrogenase, cytochrome domain"/>
    <property type="match status" value="1"/>
</dbReference>
<evidence type="ECO:0000313" key="5">
    <source>
        <dbReference type="Proteomes" id="UP000011715"/>
    </source>
</evidence>
<feature type="domain" description="Cellobiose dehydrogenase-like cytochrome" evidence="2">
    <location>
        <begin position="31"/>
        <end position="223"/>
    </location>
</feature>
<evidence type="ECO:0000313" key="4">
    <source>
        <dbReference type="EnsemblFungi" id="MAPG_04650T0"/>
    </source>
</evidence>
<dbReference type="AlphaFoldDB" id="A0A0C4DXA9"/>
<reference evidence="3" key="3">
    <citation type="submission" date="2011-03" db="EMBL/GenBank/DDBJ databases">
        <title>Annotation of Magnaporthe poae ATCC 64411.</title>
        <authorList>
            <person name="Ma L.-J."/>
            <person name="Dead R."/>
            <person name="Young S.K."/>
            <person name="Zeng Q."/>
            <person name="Gargeya S."/>
            <person name="Fitzgerald M."/>
            <person name="Haas B."/>
            <person name="Abouelleil A."/>
            <person name="Alvarado L."/>
            <person name="Arachchi H.M."/>
            <person name="Berlin A."/>
            <person name="Brown A."/>
            <person name="Chapman S.B."/>
            <person name="Chen Z."/>
            <person name="Dunbar C."/>
            <person name="Freedman E."/>
            <person name="Gearin G."/>
            <person name="Gellesch M."/>
            <person name="Goldberg J."/>
            <person name="Griggs A."/>
            <person name="Gujja S."/>
            <person name="Heiman D."/>
            <person name="Howarth C."/>
            <person name="Larson L."/>
            <person name="Lui A."/>
            <person name="MacDonald P.J.P."/>
            <person name="Mehta T."/>
            <person name="Montmayeur A."/>
            <person name="Murphy C."/>
            <person name="Neiman D."/>
            <person name="Pearson M."/>
            <person name="Priest M."/>
            <person name="Roberts A."/>
            <person name="Saif S."/>
            <person name="Shea T."/>
            <person name="Shenoy N."/>
            <person name="Sisk P."/>
            <person name="Stolte C."/>
            <person name="Sykes S."/>
            <person name="Yandava C."/>
            <person name="Wortman J."/>
            <person name="Nusbaum C."/>
            <person name="Birren B."/>
        </authorList>
    </citation>
    <scope>NUCLEOTIDE SEQUENCE</scope>
    <source>
        <strain evidence="3">ATCC 64411</strain>
    </source>
</reference>
<dbReference type="FunFam" id="2.60.40.1210:FF:000004">
    <property type="entry name" value="Cellobiose dehydrogenase"/>
    <property type="match status" value="1"/>
</dbReference>
<feature type="signal peptide" evidence="1">
    <location>
        <begin position="1"/>
        <end position="21"/>
    </location>
</feature>
<dbReference type="OMA" id="ASFRCQN"/>
<accession>A0A0C4DXA9</accession>
<dbReference type="CDD" id="cd09630">
    <property type="entry name" value="CDH_like_cytochrome"/>
    <property type="match status" value="1"/>
</dbReference>
<keyword evidence="1" id="KW-0732">Signal</keyword>
<reference evidence="5" key="2">
    <citation type="submission" date="2010-05" db="EMBL/GenBank/DDBJ databases">
        <title>The genome sequence of Magnaporthe poae strain ATCC 64411.</title>
        <authorList>
            <person name="Ma L.-J."/>
            <person name="Dead R."/>
            <person name="Young S."/>
            <person name="Zeng Q."/>
            <person name="Koehrsen M."/>
            <person name="Alvarado L."/>
            <person name="Berlin A."/>
            <person name="Chapman S.B."/>
            <person name="Chen Z."/>
            <person name="Freedman E."/>
            <person name="Gellesch M."/>
            <person name="Goldberg J."/>
            <person name="Griggs A."/>
            <person name="Gujja S."/>
            <person name="Heilman E.R."/>
            <person name="Heiman D."/>
            <person name="Hepburn T."/>
            <person name="Howarth C."/>
            <person name="Jen D."/>
            <person name="Larson L."/>
            <person name="Mehta T."/>
            <person name="Neiman D."/>
            <person name="Pearson M."/>
            <person name="Roberts A."/>
            <person name="Saif S."/>
            <person name="Shea T."/>
            <person name="Shenoy N."/>
            <person name="Sisk P."/>
            <person name="Stolte C."/>
            <person name="Sykes S."/>
            <person name="Walk T."/>
            <person name="White J."/>
            <person name="Yandava C."/>
            <person name="Haas B."/>
            <person name="Nusbaum C."/>
            <person name="Birren B."/>
        </authorList>
    </citation>
    <scope>NUCLEOTIDE SEQUENCE [LARGE SCALE GENOMIC DNA]</scope>
    <source>
        <strain evidence="5">ATCC 64411 / 73-15</strain>
    </source>
</reference>
<evidence type="ECO:0000313" key="3">
    <source>
        <dbReference type="EMBL" id="KLU85628.1"/>
    </source>
</evidence>
<dbReference type="PANTHER" id="PTHR47190">
    <property type="entry name" value="DEHYDROGENASE, PUTATIVE-RELATED"/>
    <property type="match status" value="1"/>
</dbReference>
<gene>
    <name evidence="3" type="ORF">MAPG_04650</name>
</gene>
<proteinExistence type="predicted"/>
<dbReference type="InterPro" id="IPR015920">
    <property type="entry name" value="Cellobiose_DH-like_cyt"/>
</dbReference>
<dbReference type="VEuPathDB" id="FungiDB:MAPG_04650"/>
<dbReference type="PANTHER" id="PTHR47190:SF2">
    <property type="entry name" value="CELLOBIOSE DEHYDROGENASE (AFU_ORTHOLOGUE AFUA_2G17620)"/>
    <property type="match status" value="1"/>
</dbReference>
<dbReference type="OrthoDB" id="413885at2759"/>
<organism evidence="4 5">
    <name type="scientific">Magnaporthiopsis poae (strain ATCC 64411 / 73-15)</name>
    <name type="common">Kentucky bluegrass fungus</name>
    <name type="synonym">Magnaporthe poae</name>
    <dbReference type="NCBI Taxonomy" id="644358"/>
    <lineage>
        <taxon>Eukaryota</taxon>
        <taxon>Fungi</taxon>
        <taxon>Dikarya</taxon>
        <taxon>Ascomycota</taxon>
        <taxon>Pezizomycotina</taxon>
        <taxon>Sordariomycetes</taxon>
        <taxon>Sordariomycetidae</taxon>
        <taxon>Magnaporthales</taxon>
        <taxon>Magnaporthaceae</taxon>
        <taxon>Magnaporthiopsis</taxon>
    </lineage>
</organism>
<keyword evidence="5" id="KW-1185">Reference proteome</keyword>
<dbReference type="EMBL" id="ADBL01001086">
    <property type="status" value="NOT_ANNOTATED_CDS"/>
    <property type="molecule type" value="Genomic_DNA"/>
</dbReference>
<dbReference type="InterPro" id="IPR053208">
    <property type="entry name" value="GMC_Oxidoreductase_CD"/>
</dbReference>
<evidence type="ECO:0000256" key="1">
    <source>
        <dbReference type="SAM" id="SignalP"/>
    </source>
</evidence>
<dbReference type="Pfam" id="PF16010">
    <property type="entry name" value="CDH-cyt"/>
    <property type="match status" value="1"/>
</dbReference>
<feature type="chain" id="PRO_5009385464" description="Cellobiose dehydrogenase-like cytochrome domain-containing protein" evidence="1">
    <location>
        <begin position="22"/>
        <end position="238"/>
    </location>
</feature>
<name>A0A0C4DXA9_MAGP6</name>
<dbReference type="Proteomes" id="UP000011715">
    <property type="component" value="Unassembled WGS sequence"/>
</dbReference>